<dbReference type="GO" id="GO:0005524">
    <property type="term" value="F:ATP binding"/>
    <property type="evidence" value="ECO:0007669"/>
    <property type="project" value="UniProtKB-KW"/>
</dbReference>
<feature type="domain" description="Endonuclease/exonuclease/phosphatase" evidence="4">
    <location>
        <begin position="260"/>
        <end position="566"/>
    </location>
</feature>
<gene>
    <name evidence="5" type="ORF">EVOR1521_LOCUS8654</name>
</gene>
<dbReference type="GO" id="GO:0016020">
    <property type="term" value="C:membrane"/>
    <property type="evidence" value="ECO:0007669"/>
    <property type="project" value="TreeGrafter"/>
</dbReference>
<dbReference type="InterPro" id="IPR036691">
    <property type="entry name" value="Endo/exonu/phosph_ase_sf"/>
</dbReference>
<protein>
    <recommendedName>
        <fullName evidence="7">Sphingomyelin phosphodiesterase</fullName>
    </recommendedName>
</protein>
<dbReference type="Gene3D" id="3.40.50.12780">
    <property type="entry name" value="N-terminal domain of ligase-like"/>
    <property type="match status" value="1"/>
</dbReference>
<organism evidence="5 6">
    <name type="scientific">Effrenium voratum</name>
    <dbReference type="NCBI Taxonomy" id="2562239"/>
    <lineage>
        <taxon>Eukaryota</taxon>
        <taxon>Sar</taxon>
        <taxon>Alveolata</taxon>
        <taxon>Dinophyceae</taxon>
        <taxon>Suessiales</taxon>
        <taxon>Symbiodiniaceae</taxon>
        <taxon>Effrenium</taxon>
    </lineage>
</organism>
<dbReference type="Proteomes" id="UP001178507">
    <property type="component" value="Unassembled WGS sequence"/>
</dbReference>
<proteinExistence type="predicted"/>
<dbReference type="Pfam" id="PF00501">
    <property type="entry name" value="AMP-binding"/>
    <property type="match status" value="1"/>
</dbReference>
<accession>A0AA36I6Z7</accession>
<dbReference type="PANTHER" id="PTHR43272">
    <property type="entry name" value="LONG-CHAIN-FATTY-ACID--COA LIGASE"/>
    <property type="match status" value="1"/>
</dbReference>
<evidence type="ECO:0008006" key="7">
    <source>
        <dbReference type="Google" id="ProtNLM"/>
    </source>
</evidence>
<dbReference type="EMBL" id="CAUJNA010000747">
    <property type="protein sequence ID" value="CAJ1380809.1"/>
    <property type="molecule type" value="Genomic_DNA"/>
</dbReference>
<dbReference type="InterPro" id="IPR005135">
    <property type="entry name" value="Endo/exonuclease/phosphatase"/>
</dbReference>
<dbReference type="SUPFAM" id="SSF56801">
    <property type="entry name" value="Acetyl-CoA synthetase-like"/>
    <property type="match status" value="1"/>
</dbReference>
<evidence type="ECO:0000313" key="5">
    <source>
        <dbReference type="EMBL" id="CAJ1380809.1"/>
    </source>
</evidence>
<feature type="domain" description="AMP-dependent synthetase/ligase" evidence="3">
    <location>
        <begin position="737"/>
        <end position="1146"/>
    </location>
</feature>
<keyword evidence="1" id="KW-0547">Nucleotide-binding</keyword>
<dbReference type="InterPro" id="IPR042099">
    <property type="entry name" value="ANL_N_sf"/>
</dbReference>
<evidence type="ECO:0000256" key="2">
    <source>
        <dbReference type="ARBA" id="ARBA00022840"/>
    </source>
</evidence>
<reference evidence="5" key="1">
    <citation type="submission" date="2023-08" db="EMBL/GenBank/DDBJ databases">
        <authorList>
            <person name="Chen Y."/>
            <person name="Shah S."/>
            <person name="Dougan E. K."/>
            <person name="Thang M."/>
            <person name="Chan C."/>
        </authorList>
    </citation>
    <scope>NUCLEOTIDE SEQUENCE</scope>
</reference>
<evidence type="ECO:0000256" key="1">
    <source>
        <dbReference type="ARBA" id="ARBA00022741"/>
    </source>
</evidence>
<dbReference type="Pfam" id="PF03372">
    <property type="entry name" value="Exo_endo_phos"/>
    <property type="match status" value="1"/>
</dbReference>
<dbReference type="Gene3D" id="3.60.10.10">
    <property type="entry name" value="Endonuclease/exonuclease/phosphatase"/>
    <property type="match status" value="1"/>
</dbReference>
<comment type="caution">
    <text evidence="5">The sequence shown here is derived from an EMBL/GenBank/DDBJ whole genome shotgun (WGS) entry which is preliminary data.</text>
</comment>
<evidence type="ECO:0000259" key="4">
    <source>
        <dbReference type="Pfam" id="PF03372"/>
    </source>
</evidence>
<name>A0AA36I6Z7_9DINO</name>
<dbReference type="PANTHER" id="PTHR43272:SF33">
    <property type="entry name" value="AMP-BINDING DOMAIN-CONTAINING PROTEIN-RELATED"/>
    <property type="match status" value="1"/>
</dbReference>
<evidence type="ECO:0000259" key="3">
    <source>
        <dbReference type="Pfam" id="PF00501"/>
    </source>
</evidence>
<keyword evidence="2" id="KW-0067">ATP-binding</keyword>
<keyword evidence="6" id="KW-1185">Reference proteome</keyword>
<evidence type="ECO:0000313" key="6">
    <source>
        <dbReference type="Proteomes" id="UP001178507"/>
    </source>
</evidence>
<dbReference type="GO" id="GO:0004467">
    <property type="term" value="F:long-chain fatty acid-CoA ligase activity"/>
    <property type="evidence" value="ECO:0007669"/>
    <property type="project" value="TreeGrafter"/>
</dbReference>
<sequence length="1378" mass="154158">MPQVVNYLKSEPGKRVLVDFPGEFRLIGALWKPSVDVTPLDTAIRGLTSAGMKNAQRYIRSYVAEREELGFAALRAMLFDVTEQANATHKTFHFVCSMNRRASDRFVNLLNLFLESQQACCVAKGDELFQIPEALRAQLCPMFHQVAWWRIDQLQEQSAQDFVNDYQRVNLLENGVTTRPTTNAHFDMLRRLQRFTAEQVFQQCALREQALFSVPRDKWKDVNCGELEPLIPGCTTLSVLSFNLNILPFGVASLRGHESQHSSGRLHEFLNRIKADLETEAKATVGQDFRAPDIIALQELFASPFVPCFCAQSYAVKTMASMGYHAVIGPKPNVRDLIWRGKWTDSGLVIFSRLPVAETRSIRFESGAALDAGACKGAMWARYELAPGRFLDVFNCHLQASHTGSDAEVFDRIRRSQLKELREFVQVAGTEHPYLLTGDFNVDAIPEPSDPMGTYGIPFRPPRQESEDYQRLIYALDPKGRLVDLLCGTTAADPLGTECLFRRHPCTRPPRLRMPSSAGYVARHKYPQRLDYVFYRPTLSSLVEHHASTVEPFEVANAPFQYLSDHFGIRATFRFRCSFAWMRQPKSSKLKPRPLRLTRAWQALFKRWLEVSLGAAFLASWRIWPSQSKLPPLSRLSDQLGVPTHTQQLLCQGAITLGLGFGFLTLLRRMWDQQAPLIERTMSVTAELASSAFRKRLKAQSERPAKTISSSPYDSFNGSVESYRLRPCIGRRTVCPDGTLGDYTWMTYGDAQFEVLRISSGLHRKFGMKRGSHVGLLGDASADWLLCDLSLMCLGANSVCLAAPATNPTGSTAPVSSSLQQLEVLLCSSDWVEYFVAADRRIDEMPFCPIVTFTPLTPRVAALAQHKGLQVWDLPFIAHFGEATGWVPYIGVSGFDVFTTMYRSRSGTKSELAGVSVSLRGLAICAHSVRQSLHLTSEDRHFSYIWPAFTAERLMLHAVLAAGGAIGFFGGVRSPQIFQDIRQLQPTFLVGTASLFRRQITRLQLKHVGLLGNLSYELQRWALERSKMDEEDSESEDSFVSRVARWCLTQPLSRWLNQPFVLPRQVLLGSKTRLRFVLALCGAGTTALPPDRCLWMRLLLGCPVLKSFVSVEAGGMVTLGEAPYFGDTSEAFAIGRELPGVQMDLIPIKLPAGHGPLEVLGSSKAGIELGTLHISGLCTDEARIGIVVGRRERELYVFGRLVSLQESCDKKGALCEALEQLLLQVTRPWLMQLLLVAKPPGVVGVAAVRLDELWRLAKICNIDGPSNGEDLCRDRRVIGLCLNELQKHGERFGFSAAEMPRALHLQVMPFSLEAGLQTPTFQLRRDQLLPRVERIIEELYASLDASPKSEEPIVDRGLRRGVRFLFAKKSSFATLEGL</sequence>
<dbReference type="InterPro" id="IPR000873">
    <property type="entry name" value="AMP-dep_synth/lig_dom"/>
</dbReference>
<dbReference type="SUPFAM" id="SSF56219">
    <property type="entry name" value="DNase I-like"/>
    <property type="match status" value="1"/>
</dbReference>